<reference evidence="1 2" key="1">
    <citation type="journal article" date="2016" name="Nat. Commun.">
        <title>Thousands of microbial genomes shed light on interconnected biogeochemical processes in an aquifer system.</title>
        <authorList>
            <person name="Anantharaman K."/>
            <person name="Brown C.T."/>
            <person name="Hug L.A."/>
            <person name="Sharon I."/>
            <person name="Castelle C.J."/>
            <person name="Probst A.J."/>
            <person name="Thomas B.C."/>
            <person name="Singh A."/>
            <person name="Wilkins M.J."/>
            <person name="Karaoz U."/>
            <person name="Brodie E.L."/>
            <person name="Williams K.H."/>
            <person name="Hubbard S.S."/>
            <person name="Banfield J.F."/>
        </authorList>
    </citation>
    <scope>NUCLEOTIDE SEQUENCE [LARGE SCALE GENOMIC DNA]</scope>
    <source>
        <strain evidence="2">RIFCSPLOWO2_12_FULL_64_10</strain>
    </source>
</reference>
<name>A0A1F6D4F8_HANXR</name>
<evidence type="ECO:0000313" key="2">
    <source>
        <dbReference type="Proteomes" id="UP000178606"/>
    </source>
</evidence>
<accession>A0A1F6D4F8</accession>
<dbReference type="Proteomes" id="UP000178606">
    <property type="component" value="Unassembled WGS sequence"/>
</dbReference>
<comment type="caution">
    <text evidence="1">The sequence shown here is derived from an EMBL/GenBank/DDBJ whole genome shotgun (WGS) entry which is preliminary data.</text>
</comment>
<protein>
    <submittedName>
        <fullName evidence="1">Uncharacterized protein</fullName>
    </submittedName>
</protein>
<evidence type="ECO:0000313" key="1">
    <source>
        <dbReference type="EMBL" id="OGG55922.1"/>
    </source>
</evidence>
<dbReference type="EMBL" id="MFKF01000056">
    <property type="protein sequence ID" value="OGG55922.1"/>
    <property type="molecule type" value="Genomic_DNA"/>
</dbReference>
<dbReference type="AlphaFoldDB" id="A0A1F6D4F8"/>
<sequence>MYGAEKTICDCFRYRHKIGMDVALEGLRNYLRRRDLDLDRLLKLAEVCRVRRVMTPYLEALV</sequence>
<gene>
    <name evidence="1" type="ORF">A3F84_09830</name>
</gene>
<organism evidence="1 2">
    <name type="scientific">Handelsmanbacteria sp. (strain RIFCSPLOWO2_12_FULL_64_10)</name>
    <dbReference type="NCBI Taxonomy" id="1817868"/>
    <lineage>
        <taxon>Bacteria</taxon>
        <taxon>Candidatus Handelsmaniibacteriota</taxon>
    </lineage>
</organism>
<proteinExistence type="predicted"/>